<reference evidence="1 3" key="1">
    <citation type="submission" date="2017-12" db="EMBL/GenBank/DDBJ databases">
        <title>Population genomics insights into the ecological differentiation and adaptive evolution in streptomycetes.</title>
        <authorList>
            <person name="Li Y."/>
            <person name="Huang Y."/>
        </authorList>
    </citation>
    <scope>NUCLEOTIDE SEQUENCE [LARGE SCALE GENOMIC DNA]</scope>
    <source>
        <strain evidence="1 3">NBRC 100770</strain>
    </source>
</reference>
<evidence type="ECO:0000313" key="2">
    <source>
        <dbReference type="EMBL" id="TWV25870.1"/>
    </source>
</evidence>
<dbReference type="RefSeq" id="WP_008416179.1">
    <property type="nucleotide sequence ID" value="NZ_CP014485.1"/>
</dbReference>
<dbReference type="AlphaFoldDB" id="A0A126XXK5"/>
<gene>
    <name evidence="1" type="ORF">C0Q92_01170</name>
    <name evidence="2" type="ORF">FRZ02_03925</name>
</gene>
<evidence type="ECO:0000313" key="1">
    <source>
        <dbReference type="EMBL" id="RZE30465.1"/>
    </source>
</evidence>
<proteinExistence type="predicted"/>
<reference evidence="2" key="3">
    <citation type="submission" date="2019-07" db="EMBL/GenBank/DDBJ databases">
        <authorList>
            <person name="Pylro V."/>
            <person name="Dias A."/>
            <person name="Andreote F."/>
            <person name="Varani A."/>
            <person name="Andreote C."/>
            <person name="Bernardo E."/>
            <person name="Martins T."/>
        </authorList>
    </citation>
    <scope>NUCLEOTIDE SEQUENCE</scope>
    <source>
        <strain evidence="2">77</strain>
    </source>
</reference>
<reference evidence="2" key="2">
    <citation type="journal article" date="2019" name="Microbiol. Resour. Announc.">
        <title>Draft Genomic Sequences of Streptomyces misionensis and Streptomyces albidoflavus, bacteria applied for phytopathogen biocontrol.</title>
        <authorList>
            <person name="Pylro V."/>
            <person name="Dias A."/>
            <person name="Andreote F."/>
            <person name="Varani A."/>
            <person name="Andreote C."/>
            <person name="Bernardo E."/>
            <person name="Martins T."/>
        </authorList>
    </citation>
    <scope>NUCLEOTIDE SEQUENCE</scope>
    <source>
        <strain evidence="2">77</strain>
    </source>
</reference>
<name>A0A126XXK5_9ACTN</name>
<keyword evidence="4" id="KW-1185">Reference proteome</keyword>
<dbReference type="EMBL" id="PKLL01000001">
    <property type="protein sequence ID" value="RZE30465.1"/>
    <property type="molecule type" value="Genomic_DNA"/>
</dbReference>
<accession>A0A126XXK5</accession>
<accession>A0A2M9SY00</accession>
<protein>
    <submittedName>
        <fullName evidence="1">Uncharacterized protein</fullName>
    </submittedName>
</protein>
<dbReference type="Proteomes" id="UP000292693">
    <property type="component" value="Unassembled WGS sequence"/>
</dbReference>
<sequence length="217" mass="23968">MREKPLDRIGDELARLRDDVMPKRSAPPAGFGIDEALVSRFADGELSGQPEAELAGQVARVLPCHWSQSNTYASLMTQVMDRLGGHRQLVTWLDRFPGLPRLTARLYVLMGLLDRYSEDRPVIEALRESRAKTPVPPGLQGHVVPDTGPDTLAGLSYEIEELLGDGEPRKAVTLARATADWLREVAPRAGELDHRYADLGEVVEHSEKDIEEAAAEL</sequence>
<evidence type="ECO:0000313" key="4">
    <source>
        <dbReference type="Proteomes" id="UP000318052"/>
    </source>
</evidence>
<accession>A0A0X3XD14</accession>
<organism evidence="1 3">
    <name type="scientific">Streptomyces albidoflavus</name>
    <dbReference type="NCBI Taxonomy" id="1886"/>
    <lineage>
        <taxon>Bacteria</taxon>
        <taxon>Bacillati</taxon>
        <taxon>Actinomycetota</taxon>
        <taxon>Actinomycetes</taxon>
        <taxon>Kitasatosporales</taxon>
        <taxon>Streptomycetaceae</taxon>
        <taxon>Streptomyces</taxon>
        <taxon>Streptomyces albidoflavus group</taxon>
    </lineage>
</organism>
<dbReference type="Proteomes" id="UP000318052">
    <property type="component" value="Unassembled WGS sequence"/>
</dbReference>
<evidence type="ECO:0000313" key="3">
    <source>
        <dbReference type="Proteomes" id="UP000292693"/>
    </source>
</evidence>
<comment type="caution">
    <text evidence="1">The sequence shown here is derived from an EMBL/GenBank/DDBJ whole genome shotgun (WGS) entry which is preliminary data.</text>
</comment>
<dbReference type="EMBL" id="VOGX01000018">
    <property type="protein sequence ID" value="TWV25870.1"/>
    <property type="molecule type" value="Genomic_DNA"/>
</dbReference>